<gene>
    <name evidence="1" type="ORF">P375_08085</name>
</gene>
<evidence type="ECO:0000313" key="1">
    <source>
        <dbReference type="EMBL" id="KGQ31225.1"/>
    </source>
</evidence>
<accession>A0A0A2XKS7</accession>
<dbReference type="EMBL" id="JPXY01000035">
    <property type="protein sequence ID" value="KGQ31225.1"/>
    <property type="molecule type" value="Genomic_DNA"/>
</dbReference>
<organism evidence="1 2">
    <name type="scientific">Gallibacterium genomosp. 2</name>
    <dbReference type="NCBI Taxonomy" id="155517"/>
    <lineage>
        <taxon>Bacteria</taxon>
        <taxon>Pseudomonadati</taxon>
        <taxon>Pseudomonadota</taxon>
        <taxon>Gammaproteobacteria</taxon>
        <taxon>Pasteurellales</taxon>
        <taxon>Pasteurellaceae</taxon>
        <taxon>Gallibacterium</taxon>
    </lineage>
</organism>
<proteinExistence type="predicted"/>
<dbReference type="Pfam" id="PF10963">
    <property type="entry name" value="Phage_TAC_10"/>
    <property type="match status" value="1"/>
</dbReference>
<sequence length="100" mass="10847">MKTKTAQQLLEELTGKESVTINIGGVELVFNRDNAAIDALFNEVASGNVLTPVKDYLLQVVSKEHKEDLLTIINAPGVAAKIAEKINSVFVPKIEVTVKN</sequence>
<keyword evidence="2" id="KW-1185">Reference proteome</keyword>
<reference evidence="1 2" key="1">
    <citation type="submission" date="2014-08" db="EMBL/GenBank/DDBJ databases">
        <title>Chaperone-usher fimbriae in a diverse selection of Gallibacterium genomes.</title>
        <authorList>
            <person name="Kudirkiene E."/>
            <person name="Bager R.J."/>
            <person name="Johnson T.J."/>
            <person name="Bojesen A.M."/>
        </authorList>
    </citation>
    <scope>NUCLEOTIDE SEQUENCE [LARGE SCALE GENOMIC DNA]</scope>
    <source>
        <strain evidence="1 2">CCM5976</strain>
    </source>
</reference>
<protein>
    <recommendedName>
        <fullName evidence="3">Phage protein</fullName>
    </recommendedName>
</protein>
<evidence type="ECO:0000313" key="2">
    <source>
        <dbReference type="Proteomes" id="UP000030418"/>
    </source>
</evidence>
<dbReference type="RefSeq" id="WP_013747257.1">
    <property type="nucleotide sequence ID" value="NZ_JPXY01000035.1"/>
</dbReference>
<dbReference type="AlphaFoldDB" id="A0A0A2XKS7"/>
<dbReference type="InterPro" id="IPR024406">
    <property type="entry name" value="TAC-10"/>
</dbReference>
<dbReference type="Proteomes" id="UP000030418">
    <property type="component" value="Unassembled WGS sequence"/>
</dbReference>
<evidence type="ECO:0008006" key="3">
    <source>
        <dbReference type="Google" id="ProtNLM"/>
    </source>
</evidence>
<name>A0A0A2XKS7_9PAST</name>
<comment type="caution">
    <text evidence="1">The sequence shown here is derived from an EMBL/GenBank/DDBJ whole genome shotgun (WGS) entry which is preliminary data.</text>
</comment>